<proteinExistence type="predicted"/>
<dbReference type="Proteomes" id="UP001642360">
    <property type="component" value="Unassembled WGS sequence"/>
</dbReference>
<protein>
    <submittedName>
        <fullName evidence="1">Uncharacterized protein</fullName>
    </submittedName>
</protein>
<dbReference type="AlphaFoldDB" id="A0ABC8SHD4"/>
<name>A0ABC8SHD4_9AQUA</name>
<dbReference type="EMBL" id="CAUOFW020002713">
    <property type="protein sequence ID" value="CAK9155486.1"/>
    <property type="molecule type" value="Genomic_DNA"/>
</dbReference>
<reference evidence="1 2" key="1">
    <citation type="submission" date="2024-02" db="EMBL/GenBank/DDBJ databases">
        <authorList>
            <person name="Vignale AGUSTIN F."/>
            <person name="Sosa J E."/>
            <person name="Modenutti C."/>
        </authorList>
    </citation>
    <scope>NUCLEOTIDE SEQUENCE [LARGE SCALE GENOMIC DNA]</scope>
</reference>
<accession>A0ABC8SHD4</accession>
<evidence type="ECO:0000313" key="2">
    <source>
        <dbReference type="Proteomes" id="UP001642360"/>
    </source>
</evidence>
<gene>
    <name evidence="1" type="ORF">ILEXP_LOCUS23898</name>
</gene>
<evidence type="ECO:0000313" key="1">
    <source>
        <dbReference type="EMBL" id="CAK9155486.1"/>
    </source>
</evidence>
<sequence>MSMVPSAVSRQNCVACLCLLPHHYTSPVSIQFVLFASLCRLPLDSAILPCNVVCLELSMRWDAEVFSSVLNDYHKLLYLVASPWILDMLNWHKYLISLTNLLAEFTLSAF</sequence>
<organism evidence="1 2">
    <name type="scientific">Ilex paraguariensis</name>
    <name type="common">yerba mate</name>
    <dbReference type="NCBI Taxonomy" id="185542"/>
    <lineage>
        <taxon>Eukaryota</taxon>
        <taxon>Viridiplantae</taxon>
        <taxon>Streptophyta</taxon>
        <taxon>Embryophyta</taxon>
        <taxon>Tracheophyta</taxon>
        <taxon>Spermatophyta</taxon>
        <taxon>Magnoliopsida</taxon>
        <taxon>eudicotyledons</taxon>
        <taxon>Gunneridae</taxon>
        <taxon>Pentapetalae</taxon>
        <taxon>asterids</taxon>
        <taxon>campanulids</taxon>
        <taxon>Aquifoliales</taxon>
        <taxon>Aquifoliaceae</taxon>
        <taxon>Ilex</taxon>
    </lineage>
</organism>
<keyword evidence="2" id="KW-1185">Reference proteome</keyword>
<comment type="caution">
    <text evidence="1">The sequence shown here is derived from an EMBL/GenBank/DDBJ whole genome shotgun (WGS) entry which is preliminary data.</text>
</comment>